<organism evidence="13 14">
    <name type="scientific">Streptomyces hainanensis</name>
    <dbReference type="NCBI Taxonomy" id="402648"/>
    <lineage>
        <taxon>Bacteria</taxon>
        <taxon>Bacillati</taxon>
        <taxon>Actinomycetota</taxon>
        <taxon>Actinomycetes</taxon>
        <taxon>Kitasatosporales</taxon>
        <taxon>Streptomycetaceae</taxon>
        <taxon>Streptomyces</taxon>
    </lineage>
</organism>
<dbReference type="PROSITE" id="PS00041">
    <property type="entry name" value="HTH_ARAC_FAMILY_1"/>
    <property type="match status" value="1"/>
</dbReference>
<dbReference type="PANTHER" id="PTHR30146:SF109">
    <property type="entry name" value="HTH-TYPE TRANSCRIPTIONAL REGULATOR GALS"/>
    <property type="match status" value="1"/>
</dbReference>
<comment type="caution">
    <text evidence="13">The sequence shown here is derived from an EMBL/GenBank/DDBJ whole genome shotgun (WGS) entry which is preliminary data.</text>
</comment>
<dbReference type="InterPro" id="IPR009057">
    <property type="entry name" value="Homeodomain-like_sf"/>
</dbReference>
<dbReference type="InterPro" id="IPR005467">
    <property type="entry name" value="His_kinase_dom"/>
</dbReference>
<feature type="region of interest" description="Disordered" evidence="9">
    <location>
        <begin position="1"/>
        <end position="23"/>
    </location>
</feature>
<dbReference type="InterPro" id="IPR020449">
    <property type="entry name" value="Tscrpt_reg_AraC-type_HTH"/>
</dbReference>
<dbReference type="SUPFAM" id="SSF53822">
    <property type="entry name" value="Periplasmic binding protein-like I"/>
    <property type="match status" value="1"/>
</dbReference>
<dbReference type="SUPFAM" id="SSF55874">
    <property type="entry name" value="ATPase domain of HSP90 chaperone/DNA topoisomerase II/histidine kinase"/>
    <property type="match status" value="1"/>
</dbReference>
<dbReference type="PRINTS" id="PR00032">
    <property type="entry name" value="HTHARAC"/>
</dbReference>
<feature type="region of interest" description="Disordered" evidence="9">
    <location>
        <begin position="311"/>
        <end position="339"/>
    </location>
</feature>
<keyword evidence="7" id="KW-0804">Transcription</keyword>
<dbReference type="SMART" id="SM00342">
    <property type="entry name" value="HTH_ARAC"/>
    <property type="match status" value="1"/>
</dbReference>
<dbReference type="PROSITE" id="PS50110">
    <property type="entry name" value="RESPONSE_REGULATORY"/>
    <property type="match status" value="1"/>
</dbReference>
<dbReference type="InterPro" id="IPR028082">
    <property type="entry name" value="Peripla_BP_I"/>
</dbReference>
<feature type="domain" description="Response regulatory" evidence="12">
    <location>
        <begin position="866"/>
        <end position="985"/>
    </location>
</feature>
<dbReference type="InterPro" id="IPR018062">
    <property type="entry name" value="HTH_AraC-typ_CS"/>
</dbReference>
<dbReference type="CDD" id="cd06267">
    <property type="entry name" value="PBP1_LacI_sugar_binding-like"/>
    <property type="match status" value="1"/>
</dbReference>
<keyword evidence="4" id="KW-0418">Kinase</keyword>
<dbReference type="RefSeq" id="WP_132818832.1">
    <property type="nucleotide sequence ID" value="NZ_SMKI01000160.1"/>
</dbReference>
<dbReference type="PROSITE" id="PS50109">
    <property type="entry name" value="HIS_KIN"/>
    <property type="match status" value="1"/>
</dbReference>
<reference evidence="13 14" key="1">
    <citation type="submission" date="2019-03" db="EMBL/GenBank/DDBJ databases">
        <title>Draft genome sequences of novel Actinobacteria.</title>
        <authorList>
            <person name="Sahin N."/>
            <person name="Ay H."/>
            <person name="Saygin H."/>
        </authorList>
    </citation>
    <scope>NUCLEOTIDE SEQUENCE [LARGE SCALE GENOMIC DNA]</scope>
    <source>
        <strain evidence="13 14">DSM 41900</strain>
    </source>
</reference>
<sequence>MAEHGSPPAWQDNGRRPRSPRPTIGLVTANIHLGVGASLWSGVLEAAEREDVNIVCFPGDALTPGGAPRNAVYELLDRAGLDGAICWTSTLGLPVGGERAATLVRRLGGLGQVISLNRALDGHETLLLDSYAGMRKAVGHLVEHHGRRRLACLRGPMANPVALDRFRAFSDALARHRIPRDRALVSASLDYAAGAGASAMRVLLDVRGLRPGRDFDAVVACSDVLAADALRLLTERGVRVPEDVALISFNDSVEARISDPPLTSVALPFGELGSLAVETILARLRGVRPPERRVVPGTLVIRRSCGCPTPLVMQGGEGPEPASEPAPAPAPAGLPGSPLDEELLATLRADAAEPADPAGGGPFLSGLERRVGAVQSFEDAAAWDRALLRLRAAAPPSARAERLVGQARLMVADKSRRLLEYDRWTLEQESRRLRALSTTLTTAVDLAEIDAALDRHLPRLAVPGHRLVVAGDGPPRDTEPPPLPPPDGEHRFTAVLEPLHIGEEPLGYAVFDAGPRAVAARHGALYRALGEQISAALKGVRLFTEVRRARDAAEQASSFKTRLLGNATDELRSPVEAILGHTAPGDPAHEEAARLLRLIDDLLDLSRSEIDALGLDRRLLDPRPLLAEVFQDTVAGGHLRLPRRLPALCADPDRLRQIVHNLLTAAGPYPDLIVDVDPPRLTVLVTGPELAAPAHEPAEDERYFQPFAARGPGGRLGLAMARRLAVLHGGSLALHRGPGPFGFRLDLPLPTPAEPTGPHTGEASPGRTLLVVERTLPELAAVARRHGLRPHRPHPDEDIATVAAGHPPAAVAWDAGQATPQEWATVRRLHDHPALRNVPFLLYGPVAGRDLNQALHALRPSGVAAPAVVVGGSAASREAFRRLLTGVLPGRTVRAAADGTAALALLAEEAPGLLVVERTLPDMDGFELVDRLWHDCPVLMLSAAGFTFSDVRRAEPHPRLLLLGRGILTEEETARLLTSLTSSASDPQRQQRAADPAPVRYALAYIEQHYRHRFSRWQIAQAAGVSEDHLGRLFHRELGLTLWEYLTRLRIERAKERLQRSDDNVQTIARAVGFHDRAYFSRVFRRLTGVAPHAYRDAS</sequence>
<evidence type="ECO:0000256" key="7">
    <source>
        <dbReference type="ARBA" id="ARBA00023163"/>
    </source>
</evidence>
<dbReference type="GO" id="GO:0003700">
    <property type="term" value="F:DNA-binding transcription factor activity"/>
    <property type="evidence" value="ECO:0007669"/>
    <property type="project" value="InterPro"/>
</dbReference>
<comment type="catalytic activity">
    <reaction evidence="1">
        <text>ATP + protein L-histidine = ADP + protein N-phospho-L-histidine.</text>
        <dbReference type="EC" id="2.7.13.3"/>
    </reaction>
</comment>
<dbReference type="InterPro" id="IPR003661">
    <property type="entry name" value="HisK_dim/P_dom"/>
</dbReference>
<dbReference type="InterPro" id="IPR011006">
    <property type="entry name" value="CheY-like_superfamily"/>
</dbReference>
<dbReference type="InterPro" id="IPR036890">
    <property type="entry name" value="HATPase_C_sf"/>
</dbReference>
<dbReference type="InterPro" id="IPR046335">
    <property type="entry name" value="LacI/GalR-like_sensor"/>
</dbReference>
<protein>
    <recommendedName>
        <fullName evidence="3">histidine kinase</fullName>
        <ecNumber evidence="3">2.7.13.3</ecNumber>
    </recommendedName>
</protein>
<dbReference type="InterPro" id="IPR018060">
    <property type="entry name" value="HTH_AraC"/>
</dbReference>
<dbReference type="Gene3D" id="1.10.10.60">
    <property type="entry name" value="Homeodomain-like"/>
    <property type="match status" value="2"/>
</dbReference>
<evidence type="ECO:0000256" key="1">
    <source>
        <dbReference type="ARBA" id="ARBA00000085"/>
    </source>
</evidence>
<evidence type="ECO:0000256" key="9">
    <source>
        <dbReference type="SAM" id="MobiDB-lite"/>
    </source>
</evidence>
<dbReference type="SUPFAM" id="SSF52172">
    <property type="entry name" value="CheY-like"/>
    <property type="match status" value="1"/>
</dbReference>
<dbReference type="InterPro" id="IPR003594">
    <property type="entry name" value="HATPase_dom"/>
</dbReference>
<dbReference type="SMART" id="SM00388">
    <property type="entry name" value="HisKA"/>
    <property type="match status" value="1"/>
</dbReference>
<comment type="subcellular location">
    <subcellularLocation>
        <location evidence="2">Cell membrane</location>
    </subcellularLocation>
</comment>
<evidence type="ECO:0000256" key="6">
    <source>
        <dbReference type="ARBA" id="ARBA00023125"/>
    </source>
</evidence>
<dbReference type="PANTHER" id="PTHR30146">
    <property type="entry name" value="LACI-RELATED TRANSCRIPTIONAL REPRESSOR"/>
    <property type="match status" value="1"/>
</dbReference>
<accession>A0A4R4TAJ0</accession>
<dbReference type="Pfam" id="PF02518">
    <property type="entry name" value="HATPase_c"/>
    <property type="match status" value="1"/>
</dbReference>
<dbReference type="Gene3D" id="1.10.287.130">
    <property type="match status" value="1"/>
</dbReference>
<evidence type="ECO:0000259" key="10">
    <source>
        <dbReference type="PROSITE" id="PS01124"/>
    </source>
</evidence>
<dbReference type="EMBL" id="SMKI01000160">
    <property type="protein sequence ID" value="TDC74177.1"/>
    <property type="molecule type" value="Genomic_DNA"/>
</dbReference>
<dbReference type="InterPro" id="IPR036097">
    <property type="entry name" value="HisK_dim/P_sf"/>
</dbReference>
<keyword evidence="14" id="KW-1185">Reference proteome</keyword>
<dbReference type="OrthoDB" id="9799345at2"/>
<dbReference type="GO" id="GO:0005886">
    <property type="term" value="C:plasma membrane"/>
    <property type="evidence" value="ECO:0007669"/>
    <property type="project" value="UniProtKB-SubCell"/>
</dbReference>
<comment type="caution">
    <text evidence="8">Lacks conserved residue(s) required for the propagation of feature annotation.</text>
</comment>
<dbReference type="Proteomes" id="UP000295345">
    <property type="component" value="Unassembled WGS sequence"/>
</dbReference>
<feature type="region of interest" description="Disordered" evidence="9">
    <location>
        <begin position="468"/>
        <end position="487"/>
    </location>
</feature>
<proteinExistence type="predicted"/>
<evidence type="ECO:0000259" key="11">
    <source>
        <dbReference type="PROSITE" id="PS50109"/>
    </source>
</evidence>
<dbReference type="SMART" id="SM00387">
    <property type="entry name" value="HATPase_c"/>
    <property type="match status" value="1"/>
</dbReference>
<evidence type="ECO:0000256" key="4">
    <source>
        <dbReference type="ARBA" id="ARBA00022777"/>
    </source>
</evidence>
<dbReference type="GO" id="GO:0000976">
    <property type="term" value="F:transcription cis-regulatory region binding"/>
    <property type="evidence" value="ECO:0007669"/>
    <property type="project" value="TreeGrafter"/>
</dbReference>
<dbReference type="Pfam" id="PF13377">
    <property type="entry name" value="Peripla_BP_3"/>
    <property type="match status" value="1"/>
</dbReference>
<dbReference type="InterPro" id="IPR001789">
    <property type="entry name" value="Sig_transdc_resp-reg_receiver"/>
</dbReference>
<feature type="compositionally biased region" description="Pro residues" evidence="9">
    <location>
        <begin position="322"/>
        <end position="332"/>
    </location>
</feature>
<keyword evidence="5" id="KW-0805">Transcription regulation</keyword>
<dbReference type="SUPFAM" id="SSF47384">
    <property type="entry name" value="Homodimeric domain of signal transducing histidine kinase"/>
    <property type="match status" value="1"/>
</dbReference>
<keyword evidence="4" id="KW-0808">Transferase</keyword>
<evidence type="ECO:0000256" key="3">
    <source>
        <dbReference type="ARBA" id="ARBA00012438"/>
    </source>
</evidence>
<dbReference type="PROSITE" id="PS01124">
    <property type="entry name" value="HTH_ARAC_FAMILY_2"/>
    <property type="match status" value="1"/>
</dbReference>
<dbReference type="Gene3D" id="3.40.50.2300">
    <property type="match status" value="3"/>
</dbReference>
<evidence type="ECO:0000313" key="14">
    <source>
        <dbReference type="Proteomes" id="UP000295345"/>
    </source>
</evidence>
<evidence type="ECO:0000256" key="5">
    <source>
        <dbReference type="ARBA" id="ARBA00023015"/>
    </source>
</evidence>
<evidence type="ECO:0000256" key="2">
    <source>
        <dbReference type="ARBA" id="ARBA00004236"/>
    </source>
</evidence>
<name>A0A4R4TAJ0_9ACTN</name>
<dbReference type="Pfam" id="PF00072">
    <property type="entry name" value="Response_reg"/>
    <property type="match status" value="1"/>
</dbReference>
<evidence type="ECO:0000256" key="8">
    <source>
        <dbReference type="PROSITE-ProRule" id="PRU00169"/>
    </source>
</evidence>
<gene>
    <name evidence="13" type="ORF">E1283_16625</name>
</gene>
<dbReference type="AlphaFoldDB" id="A0A4R4TAJ0"/>
<dbReference type="GO" id="GO:0000155">
    <property type="term" value="F:phosphorelay sensor kinase activity"/>
    <property type="evidence" value="ECO:0007669"/>
    <property type="project" value="InterPro"/>
</dbReference>
<dbReference type="SUPFAM" id="SSF46689">
    <property type="entry name" value="Homeodomain-like"/>
    <property type="match status" value="2"/>
</dbReference>
<keyword evidence="6" id="KW-0238">DNA-binding</keyword>
<dbReference type="Gene3D" id="3.30.565.10">
    <property type="entry name" value="Histidine kinase-like ATPase, C-terminal domain"/>
    <property type="match status" value="1"/>
</dbReference>
<feature type="domain" description="Histidine kinase" evidence="11">
    <location>
        <begin position="566"/>
        <end position="753"/>
    </location>
</feature>
<feature type="domain" description="HTH araC/xylS-type" evidence="10">
    <location>
        <begin position="1000"/>
        <end position="1098"/>
    </location>
</feature>
<evidence type="ECO:0000259" key="12">
    <source>
        <dbReference type="PROSITE" id="PS50110"/>
    </source>
</evidence>
<evidence type="ECO:0000313" key="13">
    <source>
        <dbReference type="EMBL" id="TDC74177.1"/>
    </source>
</evidence>
<dbReference type="Pfam" id="PF12833">
    <property type="entry name" value="HTH_18"/>
    <property type="match status" value="1"/>
</dbReference>
<dbReference type="EC" id="2.7.13.3" evidence="3"/>